<dbReference type="Proteomes" id="UP000662373">
    <property type="component" value="Unassembled WGS sequence"/>
</dbReference>
<dbReference type="SUPFAM" id="SSF56935">
    <property type="entry name" value="Porins"/>
    <property type="match status" value="1"/>
</dbReference>
<dbReference type="EMBL" id="JAEHJZ010000036">
    <property type="protein sequence ID" value="MBJ7882001.1"/>
    <property type="molecule type" value="Genomic_DNA"/>
</dbReference>
<evidence type="ECO:0008006" key="3">
    <source>
        <dbReference type="Google" id="ProtNLM"/>
    </source>
</evidence>
<keyword evidence="2" id="KW-1185">Reference proteome</keyword>
<dbReference type="RefSeq" id="WP_199601308.1">
    <property type="nucleotide sequence ID" value="NZ_JAEHJZ010000036.1"/>
</dbReference>
<name>A0A934NIE1_9FLAO</name>
<accession>A0A934NIE1</accession>
<evidence type="ECO:0000313" key="1">
    <source>
        <dbReference type="EMBL" id="MBJ7882001.1"/>
    </source>
</evidence>
<protein>
    <recommendedName>
        <fullName evidence="3">Porin</fullName>
    </recommendedName>
</protein>
<evidence type="ECO:0000313" key="2">
    <source>
        <dbReference type="Proteomes" id="UP000662373"/>
    </source>
</evidence>
<gene>
    <name evidence="1" type="ORF">JEM65_15300</name>
</gene>
<proteinExistence type="predicted"/>
<organism evidence="1 2">
    <name type="scientific">Gelidibacter salicanalis</name>
    <dbReference type="NCBI Taxonomy" id="291193"/>
    <lineage>
        <taxon>Bacteria</taxon>
        <taxon>Pseudomonadati</taxon>
        <taxon>Bacteroidota</taxon>
        <taxon>Flavobacteriia</taxon>
        <taxon>Flavobacteriales</taxon>
        <taxon>Flavobacteriaceae</taxon>
        <taxon>Gelidibacter</taxon>
    </lineage>
</organism>
<dbReference type="AlphaFoldDB" id="A0A934NIE1"/>
<comment type="caution">
    <text evidence="1">The sequence shown here is derived from an EMBL/GenBank/DDBJ whole genome shotgun (WGS) entry which is preliminary data.</text>
</comment>
<sequence length="411" mass="44852">MKKQLLTLVALTLSIVQFGYSQEAEKEKQFEVKWGGYVKGDYILDTRRLSDSREGQYLVIPLGEKLDANGDDLNKEVGYNSFAIETRLKASFTGPEFLGMQTAGVIEAHFFGSKSSNINGLGLRHAFFTLSNDKVEWLFGQYWHPTFVTNVSPGTHAFNAGVPYQPFSRTPQIRFSTKGDVRFTAAILTERDFTTASGRGDGYGGAAVRFAGIPTVHAQLQFGDDDNIVGGIGATAKTVDLNDRLGTSALAQNDNKTSLSFMGYAKANLGGVVTWKLYGQYGGNTTEQLMFGGYGRESNGDILDSKVLSAWTEFSGKFDDNLGWGLFVGYTKDAGFGDDYDSLITSSEVENSYRISPRLDYTVGKVRFGAELGYTTAQYANGIDATNGDLITAGVKEVGNFRSAFSATYFF</sequence>
<reference evidence="1 2" key="1">
    <citation type="submission" date="2020-09" db="EMBL/GenBank/DDBJ databases">
        <title>Draft genome of Gelidibacter salicanalis PAMC21136.</title>
        <authorList>
            <person name="Park H."/>
        </authorList>
    </citation>
    <scope>NUCLEOTIDE SEQUENCE [LARGE SCALE GENOMIC DNA]</scope>
    <source>
        <strain evidence="1 2">PAMC21136</strain>
    </source>
</reference>